<keyword evidence="1" id="KW-0812">Transmembrane</keyword>
<evidence type="ECO:0000313" key="2">
    <source>
        <dbReference type="EMBL" id="MCK8485987.1"/>
    </source>
</evidence>
<keyword evidence="1" id="KW-0472">Membrane</keyword>
<reference evidence="2" key="1">
    <citation type="submission" date="2022-04" db="EMBL/GenBank/DDBJ databases">
        <authorList>
            <person name="Seo M.-J."/>
        </authorList>
    </citation>
    <scope>NUCLEOTIDE SEQUENCE</scope>
    <source>
        <strain evidence="2">MBLB2552</strain>
    </source>
</reference>
<dbReference type="AlphaFoldDB" id="A0A9X2BN77"/>
<sequence>MMIDIVIVAAIFGYAAFVLYRGFKKSKKGACASCSQQKSCSAACGNYAASSSVSPAKGPKE</sequence>
<comment type="caution">
    <text evidence="2">The sequence shown here is derived from an EMBL/GenBank/DDBJ whole genome shotgun (WGS) entry which is preliminary data.</text>
</comment>
<dbReference type="Pfam" id="PF12669">
    <property type="entry name" value="FeoB_associated"/>
    <property type="match status" value="1"/>
</dbReference>
<gene>
    <name evidence="2" type="ORF">M0651_02240</name>
</gene>
<keyword evidence="1" id="KW-1133">Transmembrane helix</keyword>
<accession>A0A9X2BN77</accession>
<feature type="transmembrane region" description="Helical" evidence="1">
    <location>
        <begin position="6"/>
        <end position="23"/>
    </location>
</feature>
<protein>
    <submittedName>
        <fullName evidence="2">FeoB-associated Cys-rich membrane protein</fullName>
    </submittedName>
</protein>
<organism evidence="2 3">
    <name type="scientific">Paenibacillus mellifer</name>
    <dbReference type="NCBI Taxonomy" id="2937794"/>
    <lineage>
        <taxon>Bacteria</taxon>
        <taxon>Bacillati</taxon>
        <taxon>Bacillota</taxon>
        <taxon>Bacilli</taxon>
        <taxon>Bacillales</taxon>
        <taxon>Paenibacillaceae</taxon>
        <taxon>Paenibacillus</taxon>
    </lineage>
</organism>
<name>A0A9X2BN77_9BACL</name>
<dbReference type="Proteomes" id="UP001139534">
    <property type="component" value="Unassembled WGS sequence"/>
</dbReference>
<evidence type="ECO:0000256" key="1">
    <source>
        <dbReference type="SAM" id="Phobius"/>
    </source>
</evidence>
<evidence type="ECO:0000313" key="3">
    <source>
        <dbReference type="Proteomes" id="UP001139534"/>
    </source>
</evidence>
<keyword evidence="3" id="KW-1185">Reference proteome</keyword>
<dbReference type="EMBL" id="JALPRK010000001">
    <property type="protein sequence ID" value="MCK8485987.1"/>
    <property type="molecule type" value="Genomic_DNA"/>
</dbReference>
<proteinExistence type="predicted"/>